<sequence length="208" mass="23140">MQQLTLYAIAIDDVRDIFGAHPELASRLRRVAAEHFAAPTPPKKRWFKPLLRTDADSVVDPVKPSGDDVEILLAGGFIKPERAAQSWAILSAWLQHLATRWRAIPFERAAFERIEWDLARAGLNSDYSLRNLAERDLATPLRPLPDTFAGYAKHVHVVETLAALRDARHNHDLAPETVAFVDPILDVLAAVPSDERLDLVATVCDASD</sequence>
<name>A0A921JPL2_9ACTN</name>
<protein>
    <submittedName>
        <fullName evidence="1">Uncharacterized protein</fullName>
    </submittedName>
</protein>
<gene>
    <name evidence="1" type="ORF">K8V15_00120</name>
</gene>
<dbReference type="AlphaFoldDB" id="A0A921JPL2"/>
<dbReference type="EMBL" id="DYZF01000005">
    <property type="protein sequence ID" value="HJE50390.1"/>
    <property type="molecule type" value="Genomic_DNA"/>
</dbReference>
<evidence type="ECO:0000313" key="2">
    <source>
        <dbReference type="Proteomes" id="UP000712713"/>
    </source>
</evidence>
<organism evidence="1 2">
    <name type="scientific">Tessaracoccus flavescens</name>
    <dbReference type="NCBI Taxonomy" id="399497"/>
    <lineage>
        <taxon>Bacteria</taxon>
        <taxon>Bacillati</taxon>
        <taxon>Actinomycetota</taxon>
        <taxon>Actinomycetes</taxon>
        <taxon>Propionibacteriales</taxon>
        <taxon>Propionibacteriaceae</taxon>
        <taxon>Tessaracoccus</taxon>
    </lineage>
</organism>
<comment type="caution">
    <text evidence="1">The sequence shown here is derived from an EMBL/GenBank/DDBJ whole genome shotgun (WGS) entry which is preliminary data.</text>
</comment>
<accession>A0A921JPL2</accession>
<reference evidence="1" key="2">
    <citation type="submission" date="2021-09" db="EMBL/GenBank/DDBJ databases">
        <authorList>
            <person name="Gilroy R."/>
        </authorList>
    </citation>
    <scope>NUCLEOTIDE SEQUENCE</scope>
    <source>
        <strain evidence="1">ChiGjej3B3-7470</strain>
    </source>
</reference>
<proteinExistence type="predicted"/>
<dbReference type="Proteomes" id="UP000712713">
    <property type="component" value="Unassembled WGS sequence"/>
</dbReference>
<evidence type="ECO:0000313" key="1">
    <source>
        <dbReference type="EMBL" id="HJE50390.1"/>
    </source>
</evidence>
<reference evidence="1" key="1">
    <citation type="journal article" date="2021" name="PeerJ">
        <title>Extensive microbial diversity within the chicken gut microbiome revealed by metagenomics and culture.</title>
        <authorList>
            <person name="Gilroy R."/>
            <person name="Ravi A."/>
            <person name="Getino M."/>
            <person name="Pursley I."/>
            <person name="Horton D.L."/>
            <person name="Alikhan N.F."/>
            <person name="Baker D."/>
            <person name="Gharbi K."/>
            <person name="Hall N."/>
            <person name="Watson M."/>
            <person name="Adriaenssens E.M."/>
            <person name="Foster-Nyarko E."/>
            <person name="Jarju S."/>
            <person name="Secka A."/>
            <person name="Antonio M."/>
            <person name="Oren A."/>
            <person name="Chaudhuri R.R."/>
            <person name="La Ragione R."/>
            <person name="Hildebrand F."/>
            <person name="Pallen M.J."/>
        </authorList>
    </citation>
    <scope>NUCLEOTIDE SEQUENCE</scope>
    <source>
        <strain evidence="1">ChiGjej3B3-7470</strain>
    </source>
</reference>